<protein>
    <submittedName>
        <fullName evidence="1">Uncharacterized protein</fullName>
    </submittedName>
</protein>
<comment type="caution">
    <text evidence="1">The sequence shown here is derived from an EMBL/GenBank/DDBJ whole genome shotgun (WGS) entry which is preliminary data.</text>
</comment>
<evidence type="ECO:0000313" key="2">
    <source>
        <dbReference type="Proteomes" id="UP000298663"/>
    </source>
</evidence>
<sequence>MRTPAAHMLKCVFNQVYKCSWFFCCHRLERGERGLTKPKWCMGVSQTVHYMLMSNRRHSETSTCICGYSNCLEN</sequence>
<proteinExistence type="predicted"/>
<evidence type="ECO:0000313" key="1">
    <source>
        <dbReference type="EMBL" id="TKR87657.1"/>
    </source>
</evidence>
<accession>A0A4U5NVR0</accession>
<keyword evidence="2" id="KW-1185">Reference proteome</keyword>
<name>A0A4U5NVR0_STECR</name>
<reference evidence="1 2" key="1">
    <citation type="journal article" date="2015" name="Genome Biol.">
        <title>Comparative genomics of Steinernema reveals deeply conserved gene regulatory networks.</title>
        <authorList>
            <person name="Dillman A.R."/>
            <person name="Macchietto M."/>
            <person name="Porter C.F."/>
            <person name="Rogers A."/>
            <person name="Williams B."/>
            <person name="Antoshechkin I."/>
            <person name="Lee M.M."/>
            <person name="Goodwin Z."/>
            <person name="Lu X."/>
            <person name="Lewis E.E."/>
            <person name="Goodrich-Blair H."/>
            <person name="Stock S.P."/>
            <person name="Adams B.J."/>
            <person name="Sternberg P.W."/>
            <person name="Mortazavi A."/>
        </authorList>
    </citation>
    <scope>NUCLEOTIDE SEQUENCE [LARGE SCALE GENOMIC DNA]</scope>
    <source>
        <strain evidence="1 2">ALL</strain>
    </source>
</reference>
<dbReference type="Proteomes" id="UP000298663">
    <property type="component" value="Unassembled WGS sequence"/>
</dbReference>
<reference evidence="1 2" key="2">
    <citation type="journal article" date="2019" name="G3 (Bethesda)">
        <title>Hybrid Assembly of the Genome of the Entomopathogenic Nematode Steinernema carpocapsae Identifies the X-Chromosome.</title>
        <authorList>
            <person name="Serra L."/>
            <person name="Macchietto M."/>
            <person name="Macias-Munoz A."/>
            <person name="McGill C.J."/>
            <person name="Rodriguez I.M."/>
            <person name="Rodriguez B."/>
            <person name="Murad R."/>
            <person name="Mortazavi A."/>
        </authorList>
    </citation>
    <scope>NUCLEOTIDE SEQUENCE [LARGE SCALE GENOMIC DNA]</scope>
    <source>
        <strain evidence="1 2">ALL</strain>
    </source>
</reference>
<dbReference type="AlphaFoldDB" id="A0A4U5NVR0"/>
<organism evidence="1 2">
    <name type="scientific">Steinernema carpocapsae</name>
    <name type="common">Entomopathogenic nematode</name>
    <dbReference type="NCBI Taxonomy" id="34508"/>
    <lineage>
        <taxon>Eukaryota</taxon>
        <taxon>Metazoa</taxon>
        <taxon>Ecdysozoa</taxon>
        <taxon>Nematoda</taxon>
        <taxon>Chromadorea</taxon>
        <taxon>Rhabditida</taxon>
        <taxon>Tylenchina</taxon>
        <taxon>Panagrolaimomorpha</taxon>
        <taxon>Strongyloidoidea</taxon>
        <taxon>Steinernematidae</taxon>
        <taxon>Steinernema</taxon>
    </lineage>
</organism>
<gene>
    <name evidence="1" type="ORF">L596_012023</name>
</gene>
<dbReference type="EMBL" id="AZBU02000003">
    <property type="protein sequence ID" value="TKR87657.1"/>
    <property type="molecule type" value="Genomic_DNA"/>
</dbReference>